<dbReference type="AlphaFoldDB" id="H1Y8E2"/>
<reference evidence="1" key="1">
    <citation type="submission" date="2011-09" db="EMBL/GenBank/DDBJ databases">
        <title>The permanent draft genome of Mucilaginibacter paludis DSM 18603.</title>
        <authorList>
            <consortium name="US DOE Joint Genome Institute (JGI-PGF)"/>
            <person name="Lucas S."/>
            <person name="Han J."/>
            <person name="Lapidus A."/>
            <person name="Bruce D."/>
            <person name="Goodwin L."/>
            <person name="Pitluck S."/>
            <person name="Peters L."/>
            <person name="Kyrpides N."/>
            <person name="Mavromatis K."/>
            <person name="Ivanova N."/>
            <person name="Mikhailova N."/>
            <person name="Held B."/>
            <person name="Detter J.C."/>
            <person name="Tapia R."/>
            <person name="Han C."/>
            <person name="Land M."/>
            <person name="Hauser L."/>
            <person name="Markowitz V."/>
            <person name="Cheng J.-F."/>
            <person name="Hugenholtz P."/>
            <person name="Woyke T."/>
            <person name="Wu D."/>
            <person name="Tindall B."/>
            <person name="Brambilla E."/>
            <person name="Klenk H.-P."/>
            <person name="Eisen J.A."/>
        </authorList>
    </citation>
    <scope>NUCLEOTIDE SEQUENCE [LARGE SCALE GENOMIC DNA]</scope>
    <source>
        <strain evidence="1">DSM 18603</strain>
    </source>
</reference>
<dbReference type="STRING" id="714943.Mucpa_0780"/>
<protein>
    <submittedName>
        <fullName evidence="1">Uncharacterized protein</fullName>
    </submittedName>
</protein>
<accession>H1Y8E2</accession>
<dbReference type="OrthoDB" id="771549at2"/>
<evidence type="ECO:0000313" key="1">
    <source>
        <dbReference type="EMBL" id="EHQ24961.1"/>
    </source>
</evidence>
<dbReference type="Proteomes" id="UP000002774">
    <property type="component" value="Chromosome"/>
</dbReference>
<sequence length="86" mass="10490">MSYEIIQTEETGVIRFLHITSTSFRRWKIWRIQFHDGKETFMYRCGNQWMQWSKNYLDKPVLKAIEECIENSTIRNQLKSILTMLK</sequence>
<dbReference type="HOGENOM" id="CLU_2538884_0_0_10"/>
<organism evidence="1 2">
    <name type="scientific">Mucilaginibacter paludis DSM 18603</name>
    <dbReference type="NCBI Taxonomy" id="714943"/>
    <lineage>
        <taxon>Bacteria</taxon>
        <taxon>Pseudomonadati</taxon>
        <taxon>Bacteroidota</taxon>
        <taxon>Sphingobacteriia</taxon>
        <taxon>Sphingobacteriales</taxon>
        <taxon>Sphingobacteriaceae</taxon>
        <taxon>Mucilaginibacter</taxon>
    </lineage>
</organism>
<keyword evidence="2" id="KW-1185">Reference proteome</keyword>
<dbReference type="EMBL" id="CM001403">
    <property type="protein sequence ID" value="EHQ24961.1"/>
    <property type="molecule type" value="Genomic_DNA"/>
</dbReference>
<name>H1Y8E2_9SPHI</name>
<gene>
    <name evidence="1" type="ORF">Mucpa_0780</name>
</gene>
<dbReference type="RefSeq" id="WP_008504570.1">
    <property type="nucleotide sequence ID" value="NZ_CM001403.1"/>
</dbReference>
<evidence type="ECO:0000313" key="2">
    <source>
        <dbReference type="Proteomes" id="UP000002774"/>
    </source>
</evidence>
<proteinExistence type="predicted"/>